<gene>
    <name evidence="1" type="ORF">MRATA1EN22A_LOCUS15990</name>
</gene>
<dbReference type="EMBL" id="OX596110">
    <property type="protein sequence ID" value="CAN0339427.1"/>
    <property type="molecule type" value="Genomic_DNA"/>
</dbReference>
<protein>
    <submittedName>
        <fullName evidence="1">Uncharacterized protein</fullName>
    </submittedName>
</protein>
<name>A0AC59ZA70_RANTA</name>
<evidence type="ECO:0000313" key="2">
    <source>
        <dbReference type="Proteomes" id="UP001162501"/>
    </source>
</evidence>
<sequence>MPRMATRAHRAGTRAQSTLVQRPQTRGVKWITSTWGSRCGRWGVCEVQSRAAAGLAEPVGQAPQDLASLPRRQPRAPHPLGLGARSRRRERGRRKLLTFAGGRADGRLGRRTQSGLKDPSSTKPSSPARPKGGLSAAPGPAGALRFVLRPARPGLRVHRPARSCGPACHSARSRRPANTSGLSHELLSQAFETRGRLGPGPVQQVWAGPPSLARRLRASPGARGAPGPVGRVSFHHRQSVRALDNVAPSSPSPARRLSLRNSGWRTLALPLGGNRAGPAAGCPAPAPARPPRPGREATSPAAEWKPVRQPGPGKVGRLRL</sequence>
<dbReference type="Proteomes" id="UP001162501">
    <property type="component" value="Chromosome 26"/>
</dbReference>
<reference evidence="1" key="1">
    <citation type="submission" date="2023-05" db="EMBL/GenBank/DDBJ databases">
        <authorList>
            <consortium name="ELIXIR-Norway"/>
        </authorList>
    </citation>
    <scope>NUCLEOTIDE SEQUENCE</scope>
</reference>
<organism evidence="1 2">
    <name type="scientific">Rangifer tarandus platyrhynchus</name>
    <name type="common">Svalbard reindeer</name>
    <dbReference type="NCBI Taxonomy" id="3082113"/>
    <lineage>
        <taxon>Eukaryota</taxon>
        <taxon>Metazoa</taxon>
        <taxon>Chordata</taxon>
        <taxon>Craniata</taxon>
        <taxon>Vertebrata</taxon>
        <taxon>Euteleostomi</taxon>
        <taxon>Mammalia</taxon>
        <taxon>Eutheria</taxon>
        <taxon>Laurasiatheria</taxon>
        <taxon>Artiodactyla</taxon>
        <taxon>Ruminantia</taxon>
        <taxon>Pecora</taxon>
        <taxon>Cervidae</taxon>
        <taxon>Odocoileinae</taxon>
        <taxon>Rangifer</taxon>
    </lineage>
</organism>
<accession>A0AC59ZA70</accession>
<reference evidence="1" key="2">
    <citation type="submission" date="2025-03" db="EMBL/GenBank/DDBJ databases">
        <authorList>
            <consortium name="ELIXIR-Norway"/>
            <consortium name="Elixir Norway"/>
        </authorList>
    </citation>
    <scope>NUCLEOTIDE SEQUENCE</scope>
</reference>
<evidence type="ECO:0000313" key="1">
    <source>
        <dbReference type="EMBL" id="CAN0339427.1"/>
    </source>
</evidence>
<proteinExistence type="predicted"/>